<evidence type="ECO:0000313" key="3">
    <source>
        <dbReference type="Proteomes" id="UP000184248"/>
    </source>
</evidence>
<reference evidence="3" key="1">
    <citation type="submission" date="2016-11" db="EMBL/GenBank/DDBJ databases">
        <authorList>
            <person name="Varghese N."/>
            <person name="Submissions S."/>
        </authorList>
    </citation>
    <scope>NUCLEOTIDE SEQUENCE [LARGE SCALE GENOMIC DNA]</scope>
    <source>
        <strain evidence="3">ALO Sharm</strain>
    </source>
</reference>
<feature type="transmembrane region" description="Helical" evidence="1">
    <location>
        <begin position="6"/>
        <end position="22"/>
    </location>
</feature>
<accession>A0A1M7AC70</accession>
<name>A0A1M7AC70_9GAMM</name>
<dbReference type="Proteomes" id="UP000184248">
    <property type="component" value="Unassembled WGS sequence"/>
</dbReference>
<evidence type="ECO:0000256" key="1">
    <source>
        <dbReference type="SAM" id="Phobius"/>
    </source>
</evidence>
<dbReference type="AlphaFoldDB" id="A0A1M7AC70"/>
<keyword evidence="1" id="KW-0472">Membrane</keyword>
<feature type="transmembrane region" description="Helical" evidence="1">
    <location>
        <begin position="34"/>
        <end position="60"/>
    </location>
</feature>
<keyword evidence="1" id="KW-0812">Transmembrane</keyword>
<proteinExistence type="predicted"/>
<keyword evidence="1" id="KW-1133">Transmembrane helix</keyword>
<keyword evidence="3" id="KW-1185">Reference proteome</keyword>
<organism evidence="2 3">
    <name type="scientific">Halomonas caseinilytica</name>
    <dbReference type="NCBI Taxonomy" id="438744"/>
    <lineage>
        <taxon>Bacteria</taxon>
        <taxon>Pseudomonadati</taxon>
        <taxon>Pseudomonadota</taxon>
        <taxon>Gammaproteobacteria</taxon>
        <taxon>Oceanospirillales</taxon>
        <taxon>Halomonadaceae</taxon>
        <taxon>Halomonas</taxon>
    </lineage>
</organism>
<protein>
    <submittedName>
        <fullName evidence="2">Uncharacterized protein</fullName>
    </submittedName>
</protein>
<evidence type="ECO:0000313" key="2">
    <source>
        <dbReference type="EMBL" id="SHL40272.1"/>
    </source>
</evidence>
<sequence>MFELTLLLVLLPLYVACLSLAWKLSHHQRVFKTLIFGSLMFLGLISYLFLALGILLQVGFSTSGL</sequence>
<dbReference type="RefSeq" id="WP_064700234.1">
    <property type="nucleotide sequence ID" value="NZ_BDEO01000011.1"/>
</dbReference>
<dbReference type="EMBL" id="FRAL01000013">
    <property type="protein sequence ID" value="SHL40272.1"/>
    <property type="molecule type" value="Genomic_DNA"/>
</dbReference>
<gene>
    <name evidence="2" type="ORF">SAMN05192556_11317</name>
</gene>